<gene>
    <name evidence="1" type="ORF">M6B38_308680</name>
</gene>
<dbReference type="AlphaFoldDB" id="A0AAX6HL14"/>
<comment type="caution">
    <text evidence="1">The sequence shown here is derived from an EMBL/GenBank/DDBJ whole genome shotgun (WGS) entry which is preliminary data.</text>
</comment>
<organism evidence="1 2">
    <name type="scientific">Iris pallida</name>
    <name type="common">Sweet iris</name>
    <dbReference type="NCBI Taxonomy" id="29817"/>
    <lineage>
        <taxon>Eukaryota</taxon>
        <taxon>Viridiplantae</taxon>
        <taxon>Streptophyta</taxon>
        <taxon>Embryophyta</taxon>
        <taxon>Tracheophyta</taxon>
        <taxon>Spermatophyta</taxon>
        <taxon>Magnoliopsida</taxon>
        <taxon>Liliopsida</taxon>
        <taxon>Asparagales</taxon>
        <taxon>Iridaceae</taxon>
        <taxon>Iridoideae</taxon>
        <taxon>Irideae</taxon>
        <taxon>Iris</taxon>
    </lineage>
</organism>
<dbReference type="Proteomes" id="UP001140949">
    <property type="component" value="Unassembled WGS sequence"/>
</dbReference>
<keyword evidence="2" id="KW-1185">Reference proteome</keyword>
<accession>A0AAX6HL14</accession>
<evidence type="ECO:0000313" key="1">
    <source>
        <dbReference type="EMBL" id="KAJ6841025.1"/>
    </source>
</evidence>
<proteinExistence type="predicted"/>
<protein>
    <submittedName>
        <fullName evidence="1">Uncharacterized protein</fullName>
    </submittedName>
</protein>
<reference evidence="1" key="1">
    <citation type="journal article" date="2023" name="GigaByte">
        <title>Genome assembly of the bearded iris, Iris pallida Lam.</title>
        <authorList>
            <person name="Bruccoleri R.E."/>
            <person name="Oakeley E.J."/>
            <person name="Faust A.M.E."/>
            <person name="Altorfer M."/>
            <person name="Dessus-Babus S."/>
            <person name="Burckhardt D."/>
            <person name="Oertli M."/>
            <person name="Naumann U."/>
            <person name="Petersen F."/>
            <person name="Wong J."/>
        </authorList>
    </citation>
    <scope>NUCLEOTIDE SEQUENCE</scope>
    <source>
        <strain evidence="1">GSM-AAB239-AS_SAM_17_03QT</strain>
    </source>
</reference>
<reference evidence="1" key="2">
    <citation type="submission" date="2023-04" db="EMBL/GenBank/DDBJ databases">
        <authorList>
            <person name="Bruccoleri R.E."/>
            <person name="Oakeley E.J."/>
            <person name="Faust A.-M."/>
            <person name="Dessus-Babus S."/>
            <person name="Altorfer M."/>
            <person name="Burckhardt D."/>
            <person name="Oertli M."/>
            <person name="Naumann U."/>
            <person name="Petersen F."/>
            <person name="Wong J."/>
        </authorList>
    </citation>
    <scope>NUCLEOTIDE SEQUENCE</scope>
    <source>
        <strain evidence="1">GSM-AAB239-AS_SAM_17_03QT</strain>
        <tissue evidence="1">Leaf</tissue>
    </source>
</reference>
<dbReference type="EMBL" id="JANAVB010008944">
    <property type="protein sequence ID" value="KAJ6841025.1"/>
    <property type="molecule type" value="Genomic_DNA"/>
</dbReference>
<sequence>MRREAPPSRMARSDDELIFHGCGLVVPYRATSTSSGVAVWLAIVELLRWCRANFSQWLPERRRIPTATVTLGRAAAKV</sequence>
<evidence type="ECO:0000313" key="2">
    <source>
        <dbReference type="Proteomes" id="UP001140949"/>
    </source>
</evidence>
<name>A0AAX6HL14_IRIPA</name>